<dbReference type="GO" id="GO:0047632">
    <property type="term" value="F:agmatine deiminase activity"/>
    <property type="evidence" value="ECO:0007669"/>
    <property type="project" value="TreeGrafter"/>
</dbReference>
<dbReference type="GO" id="GO:0004668">
    <property type="term" value="F:protein-arginine deiminase activity"/>
    <property type="evidence" value="ECO:0007669"/>
    <property type="project" value="InterPro"/>
</dbReference>
<dbReference type="AlphaFoldDB" id="A0A382CL88"/>
<dbReference type="EMBL" id="UINC01035074">
    <property type="protein sequence ID" value="SVB26896.1"/>
    <property type="molecule type" value="Genomic_DNA"/>
</dbReference>
<dbReference type="Pfam" id="PF04371">
    <property type="entry name" value="PAD_porph"/>
    <property type="match status" value="1"/>
</dbReference>
<dbReference type="SUPFAM" id="SSF55909">
    <property type="entry name" value="Pentein"/>
    <property type="match status" value="1"/>
</dbReference>
<sequence>MPAEWEPHVGTWLTWPRREGISFTNIYDRIPPIFAAMIRVLSRGEGVFVNVRNSAMEEEARNILKQHDALNDNVKFFHHPSDEPWCRDHGPIFVKNETTRAIINWDYNAWGKKYSPYENDNEIPKRIASACGLECHTPSMVLEGGSIEVNGQGTLLTTESCLLNPNRNSNLTKEDIEQRLREYLGVTHILWLGNGIVGDDTDGHIDDLTRFVGEHTVVTAVEEDELDENHQSLWENLQRLQSMQTQDGKPLNIVEIPMPGPVFFQSERLPASYANFYVGNEVVLMPSFYHENDLKAKAILQGCFPTREVIDIDSTDLVWGLGSFHCLTQQEPV</sequence>
<evidence type="ECO:0008006" key="3">
    <source>
        <dbReference type="Google" id="ProtNLM"/>
    </source>
</evidence>
<evidence type="ECO:0000313" key="2">
    <source>
        <dbReference type="EMBL" id="SVB26896.1"/>
    </source>
</evidence>
<dbReference type="PANTHER" id="PTHR31377:SF0">
    <property type="entry name" value="AGMATINE DEIMINASE-RELATED"/>
    <property type="match status" value="1"/>
</dbReference>
<dbReference type="PANTHER" id="PTHR31377">
    <property type="entry name" value="AGMATINE DEIMINASE-RELATED"/>
    <property type="match status" value="1"/>
</dbReference>
<dbReference type="InterPro" id="IPR007466">
    <property type="entry name" value="Peptidyl-Arg-deiminase_porph"/>
</dbReference>
<organism evidence="2">
    <name type="scientific">marine metagenome</name>
    <dbReference type="NCBI Taxonomy" id="408172"/>
    <lineage>
        <taxon>unclassified sequences</taxon>
        <taxon>metagenomes</taxon>
        <taxon>ecological metagenomes</taxon>
    </lineage>
</organism>
<accession>A0A382CL88</accession>
<dbReference type="GO" id="GO:0009446">
    <property type="term" value="P:putrescine biosynthetic process"/>
    <property type="evidence" value="ECO:0007669"/>
    <property type="project" value="InterPro"/>
</dbReference>
<proteinExistence type="predicted"/>
<keyword evidence="1" id="KW-0378">Hydrolase</keyword>
<gene>
    <name evidence="2" type="ORF">METZ01_LOCUS179750</name>
</gene>
<reference evidence="2" key="1">
    <citation type="submission" date="2018-05" db="EMBL/GenBank/DDBJ databases">
        <authorList>
            <person name="Lanie J.A."/>
            <person name="Ng W.-L."/>
            <person name="Kazmierczak K.M."/>
            <person name="Andrzejewski T.M."/>
            <person name="Davidsen T.M."/>
            <person name="Wayne K.J."/>
            <person name="Tettelin H."/>
            <person name="Glass J.I."/>
            <person name="Rusch D."/>
            <person name="Podicherti R."/>
            <person name="Tsui H.-C.T."/>
            <person name="Winkler M.E."/>
        </authorList>
    </citation>
    <scope>NUCLEOTIDE SEQUENCE</scope>
</reference>
<evidence type="ECO:0000256" key="1">
    <source>
        <dbReference type="ARBA" id="ARBA00022801"/>
    </source>
</evidence>
<protein>
    <recommendedName>
        <fullName evidence="3">Agmatine deiminase</fullName>
    </recommendedName>
</protein>
<name>A0A382CL88_9ZZZZ</name>
<dbReference type="Gene3D" id="3.75.10.10">
    <property type="entry name" value="L-arginine/glycine Amidinotransferase, Chain A"/>
    <property type="match status" value="1"/>
</dbReference>